<feature type="transmembrane region" description="Helical" evidence="1">
    <location>
        <begin position="27"/>
        <end position="46"/>
    </location>
</feature>
<evidence type="ECO:0000313" key="3">
    <source>
        <dbReference type="Proteomes" id="UP000466794"/>
    </source>
</evidence>
<dbReference type="AlphaFoldDB" id="A0A7K1UT90"/>
<dbReference type="Proteomes" id="UP000466794">
    <property type="component" value="Unassembled WGS sequence"/>
</dbReference>
<name>A0A7K1UT90_9NOCA</name>
<protein>
    <submittedName>
        <fullName evidence="2">Uncharacterized protein</fullName>
    </submittedName>
</protein>
<keyword evidence="1" id="KW-0812">Transmembrane</keyword>
<sequence length="65" mass="6918">MYDQTRGSVKNFGLFAVQQPRRINSKIAAIVIGAFAIGGLAGHVLVPDVQHDITPVSAVMSAQVR</sequence>
<keyword evidence="3" id="KW-1185">Reference proteome</keyword>
<gene>
    <name evidence="2" type="ORF">GPX89_09965</name>
</gene>
<reference evidence="2 3" key="1">
    <citation type="submission" date="2019-12" db="EMBL/GenBank/DDBJ databases">
        <title>Nocardia sp. nov. ET3-3 isolated from soil.</title>
        <authorList>
            <person name="Kanchanasin P."/>
            <person name="Tanasupawat S."/>
            <person name="Yuki M."/>
            <person name="Kudo T."/>
        </authorList>
    </citation>
    <scope>NUCLEOTIDE SEQUENCE [LARGE SCALE GENOMIC DNA]</scope>
    <source>
        <strain evidence="2 3">ET3-3</strain>
    </source>
</reference>
<evidence type="ECO:0000313" key="2">
    <source>
        <dbReference type="EMBL" id="MVU77564.1"/>
    </source>
</evidence>
<comment type="caution">
    <text evidence="2">The sequence shown here is derived from an EMBL/GenBank/DDBJ whole genome shotgun (WGS) entry which is preliminary data.</text>
</comment>
<evidence type="ECO:0000256" key="1">
    <source>
        <dbReference type="SAM" id="Phobius"/>
    </source>
</evidence>
<keyword evidence="1" id="KW-1133">Transmembrane helix</keyword>
<proteinExistence type="predicted"/>
<keyword evidence="1" id="KW-0472">Membrane</keyword>
<dbReference type="EMBL" id="WRPP01000002">
    <property type="protein sequence ID" value="MVU77564.1"/>
    <property type="molecule type" value="Genomic_DNA"/>
</dbReference>
<accession>A0A7K1UT90</accession>
<organism evidence="2 3">
    <name type="scientific">Nocardia terrae</name>
    <dbReference type="NCBI Taxonomy" id="2675851"/>
    <lineage>
        <taxon>Bacteria</taxon>
        <taxon>Bacillati</taxon>
        <taxon>Actinomycetota</taxon>
        <taxon>Actinomycetes</taxon>
        <taxon>Mycobacteriales</taxon>
        <taxon>Nocardiaceae</taxon>
        <taxon>Nocardia</taxon>
    </lineage>
</organism>
<dbReference type="RefSeq" id="WP_157387251.1">
    <property type="nucleotide sequence ID" value="NZ_WRPP01000002.1"/>
</dbReference>